<keyword evidence="5" id="KW-0601">Photorespiration</keyword>
<comment type="similarity">
    <text evidence="6">Belongs to the D-isomer specific 2-hydroxyacid dehydrogenase family. GyaR subfamily.</text>
</comment>
<accession>A0A6P8EBS0</accession>
<dbReference type="InterPro" id="IPR006139">
    <property type="entry name" value="D-isomer_2_OHA_DH_cat_dom"/>
</dbReference>
<dbReference type="FunFam" id="3.40.50.720:FF:000213">
    <property type="entry name" value="Putative 2-hydroxyacid dehydrogenase"/>
    <property type="match status" value="1"/>
</dbReference>
<keyword evidence="4" id="KW-0520">NAD</keyword>
<evidence type="ECO:0000256" key="1">
    <source>
        <dbReference type="ARBA" id="ARBA00022594"/>
    </source>
</evidence>
<dbReference type="OrthoDB" id="298012at2759"/>
<dbReference type="AlphaFoldDB" id="A0A6P8EBS0"/>
<reference evidence="10" key="1">
    <citation type="journal article" date="2020" name="Plant Biotechnol. J.">
        <title>The pomegranate (Punica granatum L.) draft genome dissects genetic divergence between soft- and hard-seeded cultivars.</title>
        <authorList>
            <person name="Luo X."/>
            <person name="Li H."/>
            <person name="Wu Z."/>
            <person name="Yao W."/>
            <person name="Zhao P."/>
            <person name="Cao D."/>
            <person name="Yu H."/>
            <person name="Li K."/>
            <person name="Poudel K."/>
            <person name="Zhao D."/>
            <person name="Zhang F."/>
            <person name="Xia X."/>
            <person name="Chen L."/>
            <person name="Wang Q."/>
            <person name="Jing D."/>
            <person name="Cao S."/>
        </authorList>
    </citation>
    <scope>NUCLEOTIDE SEQUENCE [LARGE SCALE GENOMIC DNA]</scope>
    <source>
        <strain evidence="10">cv. Tunisia</strain>
    </source>
</reference>
<dbReference type="Pfam" id="PF02826">
    <property type="entry name" value="2-Hacid_dh_C"/>
    <property type="match status" value="1"/>
</dbReference>
<evidence type="ECO:0000259" key="9">
    <source>
        <dbReference type="Pfam" id="PF02826"/>
    </source>
</evidence>
<sequence>MESSTGAPQSPRMEEELPVVLVHRRPSATFVIPLKARLQAHFRVLDPCDSADDSHTFLARHGRSVRALLCASLAPLPADTLELLPSLELVVISTAGIDHVDLRFCRRRGITVTNASAALAEDAADHAVALLIDVLRRITAADRFVRAGSWPVKGEYPLGSKLRGKRVGIVGLGTIGSGIVKRLAALGCIISYTSRSKKPTVPFAYIGNVVELASNSDALIVCCPLTQGTHHIISEEVMRALGKGGVVVNVGRGALIDEERMVELLVRGELGGAGLDVFENEPDVPKELLELDHVILTPHSAVTTPESFRAVEDLIVDNFIAFFSNKPLLSVVQL</sequence>
<dbReference type="GO" id="GO:0016618">
    <property type="term" value="F:hydroxypyruvate reductase [NAD(P)H] activity"/>
    <property type="evidence" value="ECO:0007669"/>
    <property type="project" value="UniProtKB-ARBA"/>
</dbReference>
<evidence type="ECO:0000259" key="8">
    <source>
        <dbReference type="Pfam" id="PF00389"/>
    </source>
</evidence>
<dbReference type="Pfam" id="PF00389">
    <property type="entry name" value="2-Hacid_dh"/>
    <property type="match status" value="1"/>
</dbReference>
<evidence type="ECO:0000313" key="10">
    <source>
        <dbReference type="Proteomes" id="UP000515151"/>
    </source>
</evidence>
<organism evidence="10 11">
    <name type="scientific">Punica granatum</name>
    <name type="common">Pomegranate</name>
    <dbReference type="NCBI Taxonomy" id="22663"/>
    <lineage>
        <taxon>Eukaryota</taxon>
        <taxon>Viridiplantae</taxon>
        <taxon>Streptophyta</taxon>
        <taxon>Embryophyta</taxon>
        <taxon>Tracheophyta</taxon>
        <taxon>Spermatophyta</taxon>
        <taxon>Magnoliopsida</taxon>
        <taxon>eudicotyledons</taxon>
        <taxon>Gunneridae</taxon>
        <taxon>Pentapetalae</taxon>
        <taxon>rosids</taxon>
        <taxon>malvids</taxon>
        <taxon>Myrtales</taxon>
        <taxon>Lythraceae</taxon>
        <taxon>Punica</taxon>
    </lineage>
</organism>
<dbReference type="RefSeq" id="XP_031403974.1">
    <property type="nucleotide sequence ID" value="XM_031548114.1"/>
</dbReference>
<dbReference type="InterPro" id="IPR050223">
    <property type="entry name" value="D-isomer_2-hydroxyacid_DH"/>
</dbReference>
<dbReference type="PANTHER" id="PTHR10996:SF268">
    <property type="entry name" value="GLYOXYLATE_HYDROXYPYRUVATE REDUCTASE HPR3"/>
    <property type="match status" value="1"/>
</dbReference>
<feature type="domain" description="D-isomer specific 2-hydroxyacid dehydrogenase catalytic" evidence="8">
    <location>
        <begin position="59"/>
        <end position="332"/>
    </location>
</feature>
<dbReference type="GO" id="GO:0005829">
    <property type="term" value="C:cytosol"/>
    <property type="evidence" value="ECO:0007669"/>
    <property type="project" value="TreeGrafter"/>
</dbReference>
<dbReference type="Gene3D" id="3.40.50.720">
    <property type="entry name" value="NAD(P)-binding Rossmann-like Domain"/>
    <property type="match status" value="2"/>
</dbReference>
<feature type="domain" description="D-isomer specific 2-hydroxyacid dehydrogenase NAD-binding" evidence="9">
    <location>
        <begin position="128"/>
        <end position="301"/>
    </location>
</feature>
<reference evidence="11" key="2">
    <citation type="submission" date="2025-08" db="UniProtKB">
        <authorList>
            <consortium name="RefSeq"/>
        </authorList>
    </citation>
    <scope>IDENTIFICATION</scope>
    <source>
        <tissue evidence="11">Leaf</tissue>
    </source>
</reference>
<dbReference type="SUPFAM" id="SSF52283">
    <property type="entry name" value="Formate/glycerate dehydrogenase catalytic domain-like"/>
    <property type="match status" value="1"/>
</dbReference>
<dbReference type="InterPro" id="IPR036291">
    <property type="entry name" value="NAD(P)-bd_dom_sf"/>
</dbReference>
<dbReference type="SUPFAM" id="SSF51735">
    <property type="entry name" value="NAD(P)-binding Rossmann-fold domains"/>
    <property type="match status" value="1"/>
</dbReference>
<evidence type="ECO:0000313" key="11">
    <source>
        <dbReference type="RefSeq" id="XP_031403974.1"/>
    </source>
</evidence>
<proteinExistence type="inferred from homology"/>
<name>A0A6P8EBS0_PUNGR</name>
<keyword evidence="1" id="KW-0323">Glycolate pathway</keyword>
<keyword evidence="2" id="KW-0521">NADP</keyword>
<evidence type="ECO:0000256" key="7">
    <source>
        <dbReference type="RuleBase" id="RU003719"/>
    </source>
</evidence>
<evidence type="ECO:0000256" key="6">
    <source>
        <dbReference type="ARBA" id="ARBA00061400"/>
    </source>
</evidence>
<keyword evidence="10" id="KW-1185">Reference proteome</keyword>
<evidence type="ECO:0000256" key="4">
    <source>
        <dbReference type="ARBA" id="ARBA00023027"/>
    </source>
</evidence>
<dbReference type="PANTHER" id="PTHR10996">
    <property type="entry name" value="2-HYDROXYACID DEHYDROGENASE-RELATED"/>
    <property type="match status" value="1"/>
</dbReference>
<dbReference type="GO" id="GO:0051287">
    <property type="term" value="F:NAD binding"/>
    <property type="evidence" value="ECO:0007669"/>
    <property type="project" value="InterPro"/>
</dbReference>
<dbReference type="InterPro" id="IPR006140">
    <property type="entry name" value="D-isomer_DH_NAD-bd"/>
</dbReference>
<evidence type="ECO:0000256" key="5">
    <source>
        <dbReference type="ARBA" id="ARBA00023238"/>
    </source>
</evidence>
<dbReference type="GO" id="GO:0030267">
    <property type="term" value="F:glyoxylate reductase (NADPH) activity"/>
    <property type="evidence" value="ECO:0007669"/>
    <property type="project" value="TreeGrafter"/>
</dbReference>
<dbReference type="GeneID" id="116213244"/>
<dbReference type="Proteomes" id="UP000515151">
    <property type="component" value="Chromosome 1"/>
</dbReference>
<dbReference type="GO" id="GO:0009854">
    <property type="term" value="P:oxidative photosynthetic carbon pathway"/>
    <property type="evidence" value="ECO:0007669"/>
    <property type="project" value="UniProtKB-KW"/>
</dbReference>
<gene>
    <name evidence="11" type="primary">LOC116213244</name>
</gene>
<evidence type="ECO:0000256" key="3">
    <source>
        <dbReference type="ARBA" id="ARBA00023002"/>
    </source>
</evidence>
<evidence type="ECO:0000256" key="2">
    <source>
        <dbReference type="ARBA" id="ARBA00022857"/>
    </source>
</evidence>
<keyword evidence="3 7" id="KW-0560">Oxidoreductase</keyword>
<protein>
    <submittedName>
        <fullName evidence="11">Glyoxylate/hydroxypyruvate reductase HPR3-like</fullName>
    </submittedName>
</protein>